<gene>
    <name evidence="4" type="ORF">SAMN02949497_2221</name>
</gene>
<evidence type="ECO:0000256" key="2">
    <source>
        <dbReference type="SAM" id="SignalP"/>
    </source>
</evidence>
<keyword evidence="1" id="KW-0812">Transmembrane</keyword>
<dbReference type="AlphaFoldDB" id="A0A1Y6D1Y7"/>
<evidence type="ECO:0000259" key="3">
    <source>
        <dbReference type="Pfam" id="PF07589"/>
    </source>
</evidence>
<dbReference type="Proteomes" id="UP000192923">
    <property type="component" value="Unassembled WGS sequence"/>
</dbReference>
<keyword evidence="1" id="KW-0472">Membrane</keyword>
<keyword evidence="2" id="KW-0732">Signal</keyword>
<organism evidence="4 5">
    <name type="scientific">Methylomagnum ishizawai</name>
    <dbReference type="NCBI Taxonomy" id="1760988"/>
    <lineage>
        <taxon>Bacteria</taxon>
        <taxon>Pseudomonadati</taxon>
        <taxon>Pseudomonadota</taxon>
        <taxon>Gammaproteobacteria</taxon>
        <taxon>Methylococcales</taxon>
        <taxon>Methylococcaceae</taxon>
        <taxon>Methylomagnum</taxon>
    </lineage>
</organism>
<feature type="chain" id="PRO_5012418726" evidence="2">
    <location>
        <begin position="25"/>
        <end position="55"/>
    </location>
</feature>
<dbReference type="Pfam" id="PF07589">
    <property type="entry name" value="PEP-CTERM"/>
    <property type="match status" value="1"/>
</dbReference>
<sequence length="55" mass="5854">MNNNIFSKVVGIVSLMLISQIASASAPVPEPETLSLWALGAGALAFVKWRGRKRG</sequence>
<evidence type="ECO:0000313" key="4">
    <source>
        <dbReference type="EMBL" id="SMF94883.1"/>
    </source>
</evidence>
<dbReference type="EMBL" id="FXAM01000001">
    <property type="protein sequence ID" value="SMF94883.1"/>
    <property type="molecule type" value="Genomic_DNA"/>
</dbReference>
<protein>
    <submittedName>
        <fullName evidence="4">PEP-CTERM protein-sorting domain-containing protein</fullName>
    </submittedName>
</protein>
<reference evidence="4 5" key="1">
    <citation type="submission" date="2016-12" db="EMBL/GenBank/DDBJ databases">
        <authorList>
            <person name="Song W.-J."/>
            <person name="Kurnit D.M."/>
        </authorList>
    </citation>
    <scope>NUCLEOTIDE SEQUENCE [LARGE SCALE GENOMIC DNA]</scope>
    <source>
        <strain evidence="4 5">175</strain>
    </source>
</reference>
<keyword evidence="5" id="KW-1185">Reference proteome</keyword>
<evidence type="ECO:0000256" key="1">
    <source>
        <dbReference type="SAM" id="Phobius"/>
    </source>
</evidence>
<evidence type="ECO:0000313" key="5">
    <source>
        <dbReference type="Proteomes" id="UP000192923"/>
    </source>
</evidence>
<dbReference type="NCBIfam" id="TIGR02595">
    <property type="entry name" value="PEP_CTERM"/>
    <property type="match status" value="1"/>
</dbReference>
<proteinExistence type="predicted"/>
<name>A0A1Y6D1Y7_9GAMM</name>
<keyword evidence="1" id="KW-1133">Transmembrane helix</keyword>
<dbReference type="InterPro" id="IPR013424">
    <property type="entry name" value="Ice-binding_C"/>
</dbReference>
<feature type="domain" description="Ice-binding protein C-terminal" evidence="3">
    <location>
        <begin position="27"/>
        <end position="53"/>
    </location>
</feature>
<feature type="signal peptide" evidence="2">
    <location>
        <begin position="1"/>
        <end position="24"/>
    </location>
</feature>
<feature type="transmembrane region" description="Helical" evidence="1">
    <location>
        <begin position="34"/>
        <end position="51"/>
    </location>
</feature>
<dbReference type="STRING" id="1760988.SAMN02949497_2221"/>
<dbReference type="RefSeq" id="WP_125468896.1">
    <property type="nucleotide sequence ID" value="NZ_FXAM01000001.1"/>
</dbReference>
<accession>A0A1Y6D1Y7</accession>